<reference evidence="1 2" key="1">
    <citation type="journal article" date="2011" name="Int. J. Syst. Evol. Microbiol.">
        <title>Hymenobacter yonginensis sp. nov., isolated from a mesotrophic artificial lake.</title>
        <authorList>
            <person name="Joung Y."/>
            <person name="Cho S.H."/>
            <person name="Kim H."/>
            <person name="Kim S.B."/>
            <person name="Joh K."/>
        </authorList>
    </citation>
    <scope>NUCLEOTIDE SEQUENCE [LARGE SCALE GENOMIC DNA]</scope>
    <source>
        <strain evidence="1 2">KCTC 22745</strain>
    </source>
</reference>
<sequence>MSALLAAAGPLAAQQPVPDVAVEPVAISSQIQVARQFLLAVLAGNYPAAYALLAPEVSRNVPLARFQATAEPLYQQGQRYQPTIDLYKLGFRISADNSTRAFVAFMFRSDTLASRPNLQLDVTFRDTTAHQVLSFGLVPLGEVKK</sequence>
<organism evidence="1 2">
    <name type="scientific">Hymenobacter yonginensis</name>
    <dbReference type="NCBI Taxonomy" id="748197"/>
    <lineage>
        <taxon>Bacteria</taxon>
        <taxon>Pseudomonadati</taxon>
        <taxon>Bacteroidota</taxon>
        <taxon>Cytophagia</taxon>
        <taxon>Cytophagales</taxon>
        <taxon>Hymenobacteraceae</taxon>
        <taxon>Hymenobacter</taxon>
    </lineage>
</organism>
<protein>
    <recommendedName>
        <fullName evidence="3">DUF3887 domain-containing protein</fullName>
    </recommendedName>
</protein>
<dbReference type="Proteomes" id="UP001211872">
    <property type="component" value="Chromosome"/>
</dbReference>
<proteinExistence type="predicted"/>
<evidence type="ECO:0008006" key="3">
    <source>
        <dbReference type="Google" id="ProtNLM"/>
    </source>
</evidence>
<evidence type="ECO:0000313" key="1">
    <source>
        <dbReference type="EMBL" id="WBO83482.1"/>
    </source>
</evidence>
<dbReference type="RefSeq" id="WP_270125895.1">
    <property type="nucleotide sequence ID" value="NZ_CP115396.1"/>
</dbReference>
<evidence type="ECO:0000313" key="2">
    <source>
        <dbReference type="Proteomes" id="UP001211872"/>
    </source>
</evidence>
<name>A0ABY7PLJ7_9BACT</name>
<gene>
    <name evidence="1" type="ORF">O9Z63_13945</name>
</gene>
<keyword evidence="2" id="KW-1185">Reference proteome</keyword>
<accession>A0ABY7PLJ7</accession>
<dbReference type="EMBL" id="CP115396">
    <property type="protein sequence ID" value="WBO83482.1"/>
    <property type="molecule type" value="Genomic_DNA"/>
</dbReference>